<reference evidence="2" key="2">
    <citation type="submission" date="2020-05" db="UniProtKB">
        <authorList>
            <consortium name="EnsemblMetazoa"/>
        </authorList>
    </citation>
    <scope>IDENTIFICATION</scope>
    <source>
        <strain evidence="2">maculatus3</strain>
    </source>
</reference>
<dbReference type="Proteomes" id="UP000075901">
    <property type="component" value="Unassembled WGS sequence"/>
</dbReference>
<proteinExistence type="predicted"/>
<evidence type="ECO:0000256" key="1">
    <source>
        <dbReference type="SAM" id="MobiDB-lite"/>
    </source>
</evidence>
<dbReference type="VEuPathDB" id="VectorBase:AMAM000553"/>
<feature type="compositionally biased region" description="Basic and acidic residues" evidence="1">
    <location>
        <begin position="1"/>
        <end position="22"/>
    </location>
</feature>
<sequence length="111" mass="11897">MKQIPESDRSAGSTPDRHRIDFGSELDSGSDSGLNPSRIQPDSIGVNRIRSESTGFDRSAPDSIGVLRSAPDSIGVLRSSGVVSGILSDSESVFNMWIRSGFVNPLRSSHH</sequence>
<evidence type="ECO:0000313" key="2">
    <source>
        <dbReference type="EnsemblMetazoa" id="AMAM000553-PA"/>
    </source>
</evidence>
<feature type="compositionally biased region" description="Low complexity" evidence="1">
    <location>
        <begin position="23"/>
        <end position="34"/>
    </location>
</feature>
<feature type="region of interest" description="Disordered" evidence="1">
    <location>
        <begin position="1"/>
        <end position="62"/>
    </location>
</feature>
<protein>
    <submittedName>
        <fullName evidence="2">Uncharacterized protein</fullName>
    </submittedName>
</protein>
<evidence type="ECO:0000313" key="3">
    <source>
        <dbReference type="Proteomes" id="UP000075901"/>
    </source>
</evidence>
<keyword evidence="3" id="KW-1185">Reference proteome</keyword>
<accession>A0A182S6C8</accession>
<organism evidence="2 3">
    <name type="scientific">Anopheles maculatus</name>
    <dbReference type="NCBI Taxonomy" id="74869"/>
    <lineage>
        <taxon>Eukaryota</taxon>
        <taxon>Metazoa</taxon>
        <taxon>Ecdysozoa</taxon>
        <taxon>Arthropoda</taxon>
        <taxon>Hexapoda</taxon>
        <taxon>Insecta</taxon>
        <taxon>Pterygota</taxon>
        <taxon>Neoptera</taxon>
        <taxon>Endopterygota</taxon>
        <taxon>Diptera</taxon>
        <taxon>Nematocera</taxon>
        <taxon>Culicoidea</taxon>
        <taxon>Culicidae</taxon>
        <taxon>Anophelinae</taxon>
        <taxon>Anopheles</taxon>
        <taxon>Anopheles maculatus group</taxon>
    </lineage>
</organism>
<name>A0A182S6C8_9DIPT</name>
<reference evidence="3" key="1">
    <citation type="submission" date="2013-09" db="EMBL/GenBank/DDBJ databases">
        <title>The Genome Sequence of Anopheles maculatus species B.</title>
        <authorList>
            <consortium name="The Broad Institute Genomics Platform"/>
            <person name="Neafsey D.E."/>
            <person name="Besansky N."/>
            <person name="Howell P."/>
            <person name="Walton C."/>
            <person name="Young S.K."/>
            <person name="Zeng Q."/>
            <person name="Gargeya S."/>
            <person name="Fitzgerald M."/>
            <person name="Haas B."/>
            <person name="Abouelleil A."/>
            <person name="Allen A.W."/>
            <person name="Alvarado L."/>
            <person name="Arachchi H.M."/>
            <person name="Berlin A.M."/>
            <person name="Chapman S.B."/>
            <person name="Gainer-Dewar J."/>
            <person name="Goldberg J."/>
            <person name="Griggs A."/>
            <person name="Gujja S."/>
            <person name="Hansen M."/>
            <person name="Howarth C."/>
            <person name="Imamovic A."/>
            <person name="Ireland A."/>
            <person name="Larimer J."/>
            <person name="McCowan C."/>
            <person name="Murphy C."/>
            <person name="Pearson M."/>
            <person name="Poon T.W."/>
            <person name="Priest M."/>
            <person name="Roberts A."/>
            <person name="Saif S."/>
            <person name="Shea T."/>
            <person name="Sisk P."/>
            <person name="Sykes S."/>
            <person name="Wortman J."/>
            <person name="Nusbaum C."/>
            <person name="Birren B."/>
        </authorList>
    </citation>
    <scope>NUCLEOTIDE SEQUENCE [LARGE SCALE GENOMIC DNA]</scope>
    <source>
        <strain evidence="3">maculatus3</strain>
    </source>
</reference>
<dbReference type="EnsemblMetazoa" id="AMAM000553-RA">
    <property type="protein sequence ID" value="AMAM000553-PA"/>
    <property type="gene ID" value="AMAM000553"/>
</dbReference>
<dbReference type="AlphaFoldDB" id="A0A182S6C8"/>